<keyword evidence="2 4" id="KW-0862">Zinc</keyword>
<dbReference type="eggNOG" id="COG1063">
    <property type="taxonomic scope" value="Bacteria"/>
</dbReference>
<proteinExistence type="inferred from homology"/>
<reference evidence="8" key="1">
    <citation type="submission" date="2009-09" db="EMBL/GenBank/DDBJ databases">
        <title>The complete chromosome of Sebaldella termitidis ATCC 33386.</title>
        <authorList>
            <consortium name="US DOE Joint Genome Institute (JGI-PGF)"/>
            <person name="Lucas S."/>
            <person name="Copeland A."/>
            <person name="Lapidus A."/>
            <person name="Glavina del Rio T."/>
            <person name="Dalin E."/>
            <person name="Tice H."/>
            <person name="Bruce D."/>
            <person name="Goodwin L."/>
            <person name="Pitluck S."/>
            <person name="Kyrpides N."/>
            <person name="Mavromatis K."/>
            <person name="Ivanova N."/>
            <person name="Mikhailova N."/>
            <person name="Sims D."/>
            <person name="Meincke L."/>
            <person name="Brettin T."/>
            <person name="Detter J.C."/>
            <person name="Han C."/>
            <person name="Larimer F."/>
            <person name="Land M."/>
            <person name="Hauser L."/>
            <person name="Markowitz V."/>
            <person name="Cheng J.F."/>
            <person name="Hugenholtz P."/>
            <person name="Woyke T."/>
            <person name="Wu D."/>
            <person name="Eisen J.A."/>
        </authorList>
    </citation>
    <scope>NUCLEOTIDE SEQUENCE [LARGE SCALE GENOMIC DNA]</scope>
    <source>
        <strain evidence="8">ATCC 33386 / NCTC 11300</strain>
    </source>
</reference>
<evidence type="ECO:0000313" key="7">
    <source>
        <dbReference type="EMBL" id="ACZ07528.1"/>
    </source>
</evidence>
<keyword evidence="1 4" id="KW-0479">Metal-binding</keyword>
<evidence type="ECO:0000256" key="3">
    <source>
        <dbReference type="ARBA" id="ARBA00023002"/>
    </source>
</evidence>
<keyword evidence="8" id="KW-1185">Reference proteome</keyword>
<keyword evidence="3" id="KW-0560">Oxidoreductase</keyword>
<gene>
    <name evidence="7" type="ordered locus">Sterm_0656</name>
</gene>
<dbReference type="InterPro" id="IPR002328">
    <property type="entry name" value="ADH_Zn_CS"/>
</dbReference>
<evidence type="ECO:0000259" key="5">
    <source>
        <dbReference type="Pfam" id="PF00107"/>
    </source>
</evidence>
<dbReference type="HOGENOM" id="CLU_026673_11_0_0"/>
<dbReference type="GO" id="GO:0008270">
    <property type="term" value="F:zinc ion binding"/>
    <property type="evidence" value="ECO:0007669"/>
    <property type="project" value="InterPro"/>
</dbReference>
<comment type="cofactor">
    <cofactor evidence="4">
        <name>Zn(2+)</name>
        <dbReference type="ChEBI" id="CHEBI:29105"/>
    </cofactor>
</comment>
<feature type="domain" description="Alcohol dehydrogenase-like N-terminal" evidence="6">
    <location>
        <begin position="30"/>
        <end position="142"/>
    </location>
</feature>
<dbReference type="Pfam" id="PF00107">
    <property type="entry name" value="ADH_zinc_N"/>
    <property type="match status" value="1"/>
</dbReference>
<dbReference type="Gene3D" id="3.90.180.10">
    <property type="entry name" value="Medium-chain alcohol dehydrogenases, catalytic domain"/>
    <property type="match status" value="1"/>
</dbReference>
<reference evidence="7 8" key="2">
    <citation type="journal article" date="2010" name="Stand. Genomic Sci.">
        <title>Complete genome sequence of Sebaldella termitidis type strain (NCTC 11300).</title>
        <authorList>
            <person name="Harmon-Smith M."/>
            <person name="Celia L."/>
            <person name="Chertkov O."/>
            <person name="Lapidus A."/>
            <person name="Copeland A."/>
            <person name="Glavina Del Rio T."/>
            <person name="Nolan M."/>
            <person name="Lucas S."/>
            <person name="Tice H."/>
            <person name="Cheng J.F."/>
            <person name="Han C."/>
            <person name="Detter J.C."/>
            <person name="Bruce D."/>
            <person name="Goodwin L."/>
            <person name="Pitluck S."/>
            <person name="Pati A."/>
            <person name="Liolios K."/>
            <person name="Ivanova N."/>
            <person name="Mavromatis K."/>
            <person name="Mikhailova N."/>
            <person name="Chen A."/>
            <person name="Palaniappan K."/>
            <person name="Land M."/>
            <person name="Hauser L."/>
            <person name="Chang Y.J."/>
            <person name="Jeffries C.D."/>
            <person name="Brettin T."/>
            <person name="Goker M."/>
            <person name="Beck B."/>
            <person name="Bristow J."/>
            <person name="Eisen J.A."/>
            <person name="Markowitz V."/>
            <person name="Hugenholtz P."/>
            <person name="Kyrpides N.C."/>
            <person name="Klenk H.P."/>
            <person name="Chen F."/>
        </authorList>
    </citation>
    <scope>NUCLEOTIDE SEQUENCE [LARGE SCALE GENOMIC DNA]</scope>
    <source>
        <strain evidence="8">ATCC 33386 / NCTC 11300</strain>
    </source>
</reference>
<dbReference type="Gene3D" id="3.40.50.720">
    <property type="entry name" value="NAD(P)-binding Rossmann-like Domain"/>
    <property type="match status" value="1"/>
</dbReference>
<dbReference type="InterPro" id="IPR013154">
    <property type="entry name" value="ADH-like_N"/>
</dbReference>
<dbReference type="AlphaFoldDB" id="D1AP54"/>
<evidence type="ECO:0000259" key="6">
    <source>
        <dbReference type="Pfam" id="PF08240"/>
    </source>
</evidence>
<dbReference type="PROSITE" id="PS00059">
    <property type="entry name" value="ADH_ZINC"/>
    <property type="match status" value="1"/>
</dbReference>
<dbReference type="SUPFAM" id="SSF51735">
    <property type="entry name" value="NAD(P)-binding Rossmann-fold domains"/>
    <property type="match status" value="1"/>
</dbReference>
<protein>
    <submittedName>
        <fullName evidence="7">Alcohol dehydrogenase GroES domain protein</fullName>
    </submittedName>
</protein>
<dbReference type="InterPro" id="IPR050129">
    <property type="entry name" value="Zn_alcohol_dh"/>
</dbReference>
<organism evidence="7 8">
    <name type="scientific">Sebaldella termitidis (strain ATCC 33386 / NCTC 11300)</name>
    <dbReference type="NCBI Taxonomy" id="526218"/>
    <lineage>
        <taxon>Bacteria</taxon>
        <taxon>Fusobacteriati</taxon>
        <taxon>Fusobacteriota</taxon>
        <taxon>Fusobacteriia</taxon>
        <taxon>Fusobacteriales</taxon>
        <taxon>Leptotrichiaceae</taxon>
        <taxon>Sebaldella</taxon>
    </lineage>
</organism>
<dbReference type="SUPFAM" id="SSF50129">
    <property type="entry name" value="GroES-like"/>
    <property type="match status" value="1"/>
</dbReference>
<dbReference type="InterPro" id="IPR036291">
    <property type="entry name" value="NAD(P)-bd_dom_sf"/>
</dbReference>
<dbReference type="EMBL" id="CP001739">
    <property type="protein sequence ID" value="ACZ07528.1"/>
    <property type="molecule type" value="Genomic_DNA"/>
</dbReference>
<dbReference type="KEGG" id="str:Sterm_0656"/>
<dbReference type="InterPro" id="IPR013149">
    <property type="entry name" value="ADH-like_C"/>
</dbReference>
<comment type="similarity">
    <text evidence="4">Belongs to the zinc-containing alcohol dehydrogenase family.</text>
</comment>
<dbReference type="PANTHER" id="PTHR43401">
    <property type="entry name" value="L-THREONINE 3-DEHYDROGENASE"/>
    <property type="match status" value="1"/>
</dbReference>
<dbReference type="RefSeq" id="WP_012860124.1">
    <property type="nucleotide sequence ID" value="NC_013517.1"/>
</dbReference>
<accession>D1AP54</accession>
<dbReference type="STRING" id="526218.Sterm_0656"/>
<feature type="domain" description="Alcohol dehydrogenase-like C-terminal" evidence="5">
    <location>
        <begin position="182"/>
        <end position="309"/>
    </location>
</feature>
<dbReference type="InterPro" id="IPR011032">
    <property type="entry name" value="GroES-like_sf"/>
</dbReference>
<evidence type="ECO:0000256" key="1">
    <source>
        <dbReference type="ARBA" id="ARBA00022723"/>
    </source>
</evidence>
<dbReference type="Pfam" id="PF08240">
    <property type="entry name" value="ADH_N"/>
    <property type="match status" value="1"/>
</dbReference>
<evidence type="ECO:0000313" key="8">
    <source>
        <dbReference type="Proteomes" id="UP000000845"/>
    </source>
</evidence>
<name>D1AP54_SEBTE</name>
<evidence type="ECO:0000256" key="2">
    <source>
        <dbReference type="ARBA" id="ARBA00022833"/>
    </source>
</evidence>
<evidence type="ECO:0000256" key="4">
    <source>
        <dbReference type="RuleBase" id="RU361277"/>
    </source>
</evidence>
<dbReference type="PANTHER" id="PTHR43401:SF2">
    <property type="entry name" value="L-THREONINE 3-DEHYDROGENASE"/>
    <property type="match status" value="1"/>
</dbReference>
<sequence length="349" mass="38158">MDIKKMRFGMLKAKGVTEIRERALPEMGEFDVLIKQETCNICTTDYGQFSGLREHQGYPMAGGHEGSGIIIEKGRKVKGYEIGDRVALLYDACGRCDMCKSGQEGRCADADILDKFSEDGYKGFFGFADYMVVPSRRIAKINKDLPSAEAGFLEPLATVVKGVKLVKAKPNETIAVIGAGTMGLLNALTLKAYGCKVILTESFDNKLENAKALGFDVIDIKKEDPVEGVMRLTNGKGVDAVVVAVGNSAANNQSVKMLKEAYGRILVFAAGYPEPNFDISSNLIHYKRMEIIGTFSADYIDFMDAAELLNSGAVKVTNLLESKTFKLDDFKEALEYASIPGKYRVTVEL</sequence>
<dbReference type="GO" id="GO:0016491">
    <property type="term" value="F:oxidoreductase activity"/>
    <property type="evidence" value="ECO:0007669"/>
    <property type="project" value="UniProtKB-KW"/>
</dbReference>
<dbReference type="Proteomes" id="UP000000845">
    <property type="component" value="Chromosome"/>
</dbReference>